<dbReference type="InterPro" id="IPR015996">
    <property type="entry name" value="UCP028451"/>
</dbReference>
<dbReference type="Pfam" id="PF09365">
    <property type="entry name" value="DUF2461"/>
    <property type="match status" value="1"/>
</dbReference>
<accession>A0ABY6P069</accession>
<evidence type="ECO:0000313" key="1">
    <source>
        <dbReference type="EMBL" id="UZJ24933.1"/>
    </source>
</evidence>
<dbReference type="PIRSF" id="PIRSF028451">
    <property type="entry name" value="UCP028451"/>
    <property type="match status" value="1"/>
</dbReference>
<dbReference type="RefSeq" id="WP_265383039.1">
    <property type="nucleotide sequence ID" value="NZ_CP110615.1"/>
</dbReference>
<keyword evidence="2" id="KW-1185">Reference proteome</keyword>
<dbReference type="PANTHER" id="PTHR36452:SF1">
    <property type="entry name" value="DUF2461 DOMAIN-CONTAINING PROTEIN"/>
    <property type="match status" value="1"/>
</dbReference>
<proteinExistence type="predicted"/>
<reference evidence="1" key="1">
    <citation type="submission" date="2022-10" db="EMBL/GenBank/DDBJ databases">
        <title>Rhodococcus sp.75.</title>
        <authorList>
            <person name="Sun M."/>
        </authorList>
    </citation>
    <scope>NUCLEOTIDE SEQUENCE</scope>
    <source>
        <strain evidence="1">75</strain>
    </source>
</reference>
<name>A0ABY6P069_9NOCA</name>
<organism evidence="1 2">
    <name type="scientific">Rhodococcus antarcticus</name>
    <dbReference type="NCBI Taxonomy" id="2987751"/>
    <lineage>
        <taxon>Bacteria</taxon>
        <taxon>Bacillati</taxon>
        <taxon>Actinomycetota</taxon>
        <taxon>Actinomycetes</taxon>
        <taxon>Mycobacteriales</taxon>
        <taxon>Nocardiaceae</taxon>
        <taxon>Rhodococcus</taxon>
    </lineage>
</organism>
<evidence type="ECO:0000313" key="2">
    <source>
        <dbReference type="Proteomes" id="UP001164965"/>
    </source>
</evidence>
<sequence>MPSEAPRFSGFGPGLVELYRGLHEQNSREYWLANKQVYEDDVRTPLELLAGELTPEFGEPKVFRPNRDLRFSKDKRPYKEQASLVVGDGSSALYAQVSADGLRVAGGWWQPSREQLAAFRQAVDDGERGDGLDQLLAELDAVGLELGTGSSLKTAPRGWAKDHPRIELLRLTTLTVGAVHPPRAWLQTRECLTRIVDHWHGVQRWNAYLSALPVEPAA</sequence>
<protein>
    <submittedName>
        <fullName evidence="1">DUF2461 domain-containing protein</fullName>
    </submittedName>
</protein>
<dbReference type="PANTHER" id="PTHR36452">
    <property type="entry name" value="CHROMOSOME 12, WHOLE GENOME SHOTGUN SEQUENCE"/>
    <property type="match status" value="1"/>
</dbReference>
<dbReference type="Proteomes" id="UP001164965">
    <property type="component" value="Chromosome"/>
</dbReference>
<gene>
    <name evidence="1" type="ORF">RHODO2019_17860</name>
</gene>
<dbReference type="InterPro" id="IPR012808">
    <property type="entry name" value="CHP02453"/>
</dbReference>
<dbReference type="EMBL" id="CP110615">
    <property type="protein sequence ID" value="UZJ24933.1"/>
    <property type="molecule type" value="Genomic_DNA"/>
</dbReference>